<gene>
    <name evidence="10" type="ORF">EDS130_LOCUS13338</name>
</gene>
<comment type="caution">
    <text evidence="10">The sequence shown here is derived from an EMBL/GenBank/DDBJ whole genome shotgun (WGS) entry which is preliminary data.</text>
</comment>
<dbReference type="PANTHER" id="PTHR13044:SF14">
    <property type="entry name" value="CRYPTOCEPHAL, ISOFORM A"/>
    <property type="match status" value="1"/>
</dbReference>
<dbReference type="EMBL" id="CAJNOJ010000053">
    <property type="protein sequence ID" value="CAF0970440.1"/>
    <property type="molecule type" value="Genomic_DNA"/>
</dbReference>
<sequence>MASLNQLKFHYDFDLATLRSFSRISFGYQARSSRVHHKLFIMEIKMASSLTSLDFYLLDDIDAYLSPIQSKTNKNDLINDTIDDHSQHHEDLLTDFDFSAFEEKSDFINSLDIDELDIEKWITQSSFPSPPMDSTISSDDDVSTTTFSEYPINIDMVVPPSPPLSTATSSPAPSTKKSKLSVIDRKLRKKDQNKTAAEKYRVKKKSERHFLLDRHAALKNTNRELKLELENLTFRVEKFKQLFVDLLQIDPSTGN</sequence>
<evidence type="ECO:0000256" key="6">
    <source>
        <dbReference type="ARBA" id="ARBA00023242"/>
    </source>
</evidence>
<dbReference type="SUPFAM" id="SSF57959">
    <property type="entry name" value="Leucine zipper domain"/>
    <property type="match status" value="1"/>
</dbReference>
<accession>A0A814EPT7</accession>
<dbReference type="Proteomes" id="UP000663852">
    <property type="component" value="Unassembled WGS sequence"/>
</dbReference>
<feature type="region of interest" description="Disordered" evidence="8">
    <location>
        <begin position="158"/>
        <end position="196"/>
    </location>
</feature>
<keyword evidence="4" id="KW-0238">DNA-binding</keyword>
<dbReference type="AlphaFoldDB" id="A0A814EPT7"/>
<dbReference type="PANTHER" id="PTHR13044">
    <property type="entry name" value="ACTIVATING TRANSCRIPTION FACTOR ATF 4/5"/>
    <property type="match status" value="1"/>
</dbReference>
<dbReference type="InterPro" id="IPR004827">
    <property type="entry name" value="bZIP"/>
</dbReference>
<dbReference type="Pfam" id="PF00170">
    <property type="entry name" value="bZIP_1"/>
    <property type="match status" value="1"/>
</dbReference>
<feature type="coiled-coil region" evidence="7">
    <location>
        <begin position="215"/>
        <end position="242"/>
    </location>
</feature>
<dbReference type="CDD" id="cd14692">
    <property type="entry name" value="bZIP_ATF4"/>
    <property type="match status" value="1"/>
</dbReference>
<dbReference type="GO" id="GO:0000977">
    <property type="term" value="F:RNA polymerase II transcription regulatory region sequence-specific DNA binding"/>
    <property type="evidence" value="ECO:0007669"/>
    <property type="project" value="TreeGrafter"/>
</dbReference>
<dbReference type="GO" id="GO:0005634">
    <property type="term" value="C:nucleus"/>
    <property type="evidence" value="ECO:0007669"/>
    <property type="project" value="UniProtKB-SubCell"/>
</dbReference>
<keyword evidence="5" id="KW-0804">Transcription</keyword>
<evidence type="ECO:0000256" key="1">
    <source>
        <dbReference type="ARBA" id="ARBA00004123"/>
    </source>
</evidence>
<dbReference type="PROSITE" id="PS50217">
    <property type="entry name" value="BZIP"/>
    <property type="match status" value="1"/>
</dbReference>
<evidence type="ECO:0000256" key="5">
    <source>
        <dbReference type="ARBA" id="ARBA00023163"/>
    </source>
</evidence>
<evidence type="ECO:0000256" key="8">
    <source>
        <dbReference type="SAM" id="MobiDB-lite"/>
    </source>
</evidence>
<protein>
    <recommendedName>
        <fullName evidence="9">BZIP domain-containing protein</fullName>
    </recommendedName>
</protein>
<dbReference type="SMART" id="SM00338">
    <property type="entry name" value="BRLZ"/>
    <property type="match status" value="1"/>
</dbReference>
<name>A0A814EPT7_ADIRI</name>
<evidence type="ECO:0000259" key="9">
    <source>
        <dbReference type="PROSITE" id="PS50217"/>
    </source>
</evidence>
<comment type="similarity">
    <text evidence="2">Belongs to the bZIP family.</text>
</comment>
<dbReference type="InterPro" id="IPR046347">
    <property type="entry name" value="bZIP_sf"/>
</dbReference>
<dbReference type="GO" id="GO:0001228">
    <property type="term" value="F:DNA-binding transcription activator activity, RNA polymerase II-specific"/>
    <property type="evidence" value="ECO:0007669"/>
    <property type="project" value="TreeGrafter"/>
</dbReference>
<feature type="compositionally biased region" description="Low complexity" evidence="8">
    <location>
        <begin position="164"/>
        <end position="175"/>
    </location>
</feature>
<evidence type="ECO:0000256" key="4">
    <source>
        <dbReference type="ARBA" id="ARBA00023125"/>
    </source>
</evidence>
<evidence type="ECO:0000256" key="2">
    <source>
        <dbReference type="ARBA" id="ARBA00007163"/>
    </source>
</evidence>
<organism evidence="10 11">
    <name type="scientific">Adineta ricciae</name>
    <name type="common">Rotifer</name>
    <dbReference type="NCBI Taxonomy" id="249248"/>
    <lineage>
        <taxon>Eukaryota</taxon>
        <taxon>Metazoa</taxon>
        <taxon>Spiralia</taxon>
        <taxon>Gnathifera</taxon>
        <taxon>Rotifera</taxon>
        <taxon>Eurotatoria</taxon>
        <taxon>Bdelloidea</taxon>
        <taxon>Adinetida</taxon>
        <taxon>Adinetidae</taxon>
        <taxon>Adineta</taxon>
    </lineage>
</organism>
<evidence type="ECO:0000256" key="7">
    <source>
        <dbReference type="SAM" id="Coils"/>
    </source>
</evidence>
<keyword evidence="7" id="KW-0175">Coiled coil</keyword>
<reference evidence="10" key="1">
    <citation type="submission" date="2021-02" db="EMBL/GenBank/DDBJ databases">
        <authorList>
            <person name="Nowell W R."/>
        </authorList>
    </citation>
    <scope>NUCLEOTIDE SEQUENCE</scope>
</reference>
<evidence type="ECO:0000313" key="10">
    <source>
        <dbReference type="EMBL" id="CAF0970440.1"/>
    </source>
</evidence>
<dbReference type="Gene3D" id="1.20.5.170">
    <property type="match status" value="1"/>
</dbReference>
<proteinExistence type="inferred from homology"/>
<feature type="compositionally biased region" description="Basic and acidic residues" evidence="8">
    <location>
        <begin position="182"/>
        <end position="196"/>
    </location>
</feature>
<dbReference type="OrthoDB" id="5847285at2759"/>
<evidence type="ECO:0000256" key="3">
    <source>
        <dbReference type="ARBA" id="ARBA00023015"/>
    </source>
</evidence>
<feature type="domain" description="BZIP" evidence="9">
    <location>
        <begin position="183"/>
        <end position="246"/>
    </location>
</feature>
<keyword evidence="6" id="KW-0539">Nucleus</keyword>
<keyword evidence="3" id="KW-0805">Transcription regulation</keyword>
<comment type="subcellular location">
    <subcellularLocation>
        <location evidence="1">Nucleus</location>
    </subcellularLocation>
</comment>
<dbReference type="PROSITE" id="PS00036">
    <property type="entry name" value="BZIP_BASIC"/>
    <property type="match status" value="1"/>
</dbReference>
<evidence type="ECO:0000313" key="11">
    <source>
        <dbReference type="Proteomes" id="UP000663852"/>
    </source>
</evidence>